<evidence type="ECO:0000256" key="2">
    <source>
        <dbReference type="ARBA" id="ARBA00008657"/>
    </source>
</evidence>
<dbReference type="PANTHER" id="PTHR38103">
    <property type="entry name" value="RECOMBINATION-ASSOCIATED PROTEIN RDGC"/>
    <property type="match status" value="1"/>
</dbReference>
<evidence type="ECO:0000313" key="7">
    <source>
        <dbReference type="EMBL" id="RLQ23554.1"/>
    </source>
</evidence>
<dbReference type="HAMAP" id="MF_00194">
    <property type="entry name" value="RdgC"/>
    <property type="match status" value="1"/>
</dbReference>
<evidence type="ECO:0000256" key="5">
    <source>
        <dbReference type="ARBA" id="ARBA00023172"/>
    </source>
</evidence>
<dbReference type="GO" id="GO:0003690">
    <property type="term" value="F:double-stranded DNA binding"/>
    <property type="evidence" value="ECO:0007669"/>
    <property type="project" value="TreeGrafter"/>
</dbReference>
<accession>A0A3L7E234</accession>
<organism evidence="7 8">
    <name type="scientific">Seongchinamella sediminis</name>
    <dbReference type="NCBI Taxonomy" id="2283635"/>
    <lineage>
        <taxon>Bacteria</taxon>
        <taxon>Pseudomonadati</taxon>
        <taxon>Pseudomonadota</taxon>
        <taxon>Gammaproteobacteria</taxon>
        <taxon>Cellvibrionales</taxon>
        <taxon>Halieaceae</taxon>
        <taxon>Seongchinamella</taxon>
    </lineage>
</organism>
<comment type="function">
    <text evidence="6">May be involved in recombination.</text>
</comment>
<dbReference type="GO" id="GO:0005737">
    <property type="term" value="C:cytoplasm"/>
    <property type="evidence" value="ECO:0007669"/>
    <property type="project" value="UniProtKB-UniRule"/>
</dbReference>
<comment type="similarity">
    <text evidence="2 6">Belongs to the RdgC family.</text>
</comment>
<protein>
    <recommendedName>
        <fullName evidence="3 6">Recombination-associated protein RdgC</fullName>
    </recommendedName>
</protein>
<comment type="subcellular location">
    <subcellularLocation>
        <location evidence="1 6">Cytoplasm</location>
        <location evidence="1 6">Nucleoid</location>
    </subcellularLocation>
</comment>
<dbReference type="InterPro" id="IPR007476">
    <property type="entry name" value="RdgC"/>
</dbReference>
<evidence type="ECO:0000256" key="4">
    <source>
        <dbReference type="ARBA" id="ARBA00022490"/>
    </source>
</evidence>
<keyword evidence="5 6" id="KW-0233">DNA recombination</keyword>
<dbReference type="PANTHER" id="PTHR38103:SF1">
    <property type="entry name" value="RECOMBINATION-ASSOCIATED PROTEIN RDGC"/>
    <property type="match status" value="1"/>
</dbReference>
<evidence type="ECO:0000313" key="8">
    <source>
        <dbReference type="Proteomes" id="UP000265509"/>
    </source>
</evidence>
<dbReference type="AlphaFoldDB" id="A0A3L7E234"/>
<dbReference type="Pfam" id="PF04381">
    <property type="entry name" value="RdgC"/>
    <property type="match status" value="1"/>
</dbReference>
<keyword evidence="8" id="KW-1185">Reference proteome</keyword>
<dbReference type="RefSeq" id="WP_117952732.1">
    <property type="nucleotide sequence ID" value="NZ_QRAN01000002.1"/>
</dbReference>
<sequence length="301" mass="33622">MWFKNIRAYRLTSPFELSAESLGEQLAPRAFEPCAKSQALALGWVSPLGEASEELAHSAGGRLLVKLKREEKLLPSTVVREQLEEKVAHIESEQARKVYRKERLTLKDEIIQDCLPRAFTRSSAVYAYIDSRNNWIFIDAASAARAEELLNLLRECIGSFPVVLPQVNNAPSATMTGWLAHQSLPDDFALGEECELREPGEEGGVVRCRGVDLLSEEVETHLNAGKQVARLALSWDERVKLVLAEDLCLRRLKFSEELMKENEDIPEADNAARLDADFALMSDAISALQERVIDIFGGEAE</sequence>
<dbReference type="GO" id="GO:0043590">
    <property type="term" value="C:bacterial nucleoid"/>
    <property type="evidence" value="ECO:0007669"/>
    <property type="project" value="TreeGrafter"/>
</dbReference>
<dbReference type="GO" id="GO:0000018">
    <property type="term" value="P:regulation of DNA recombination"/>
    <property type="evidence" value="ECO:0007669"/>
    <property type="project" value="TreeGrafter"/>
</dbReference>
<evidence type="ECO:0000256" key="1">
    <source>
        <dbReference type="ARBA" id="ARBA00004453"/>
    </source>
</evidence>
<dbReference type="NCBIfam" id="NF001464">
    <property type="entry name" value="PRK00321.1-5"/>
    <property type="match status" value="1"/>
</dbReference>
<gene>
    <name evidence="6 7" type="primary">rdgC</name>
    <name evidence="7" type="ORF">DWB85_03110</name>
</gene>
<evidence type="ECO:0000256" key="6">
    <source>
        <dbReference type="HAMAP-Rule" id="MF_00194"/>
    </source>
</evidence>
<comment type="caution">
    <text evidence="7">The sequence shown here is derived from an EMBL/GenBank/DDBJ whole genome shotgun (WGS) entry which is preliminary data.</text>
</comment>
<dbReference type="NCBIfam" id="NF001462">
    <property type="entry name" value="PRK00321.1-3"/>
    <property type="match status" value="1"/>
</dbReference>
<keyword evidence="4 6" id="KW-0963">Cytoplasm</keyword>
<dbReference type="OrthoDB" id="5290530at2"/>
<dbReference type="EMBL" id="QRAN01000002">
    <property type="protein sequence ID" value="RLQ23554.1"/>
    <property type="molecule type" value="Genomic_DNA"/>
</dbReference>
<dbReference type="GO" id="GO:0006310">
    <property type="term" value="P:DNA recombination"/>
    <property type="evidence" value="ECO:0007669"/>
    <property type="project" value="UniProtKB-UniRule"/>
</dbReference>
<dbReference type="Proteomes" id="UP000265509">
    <property type="component" value="Unassembled WGS sequence"/>
</dbReference>
<evidence type="ECO:0000256" key="3">
    <source>
        <dbReference type="ARBA" id="ARBA00022296"/>
    </source>
</evidence>
<name>A0A3L7E234_9GAMM</name>
<reference evidence="7 8" key="1">
    <citation type="submission" date="2018-07" db="EMBL/GenBank/DDBJ databases">
        <title>Halioglobus sp. genome submission.</title>
        <authorList>
            <person name="Ye M.-Q."/>
            <person name="Du Z.-J."/>
        </authorList>
    </citation>
    <scope>NUCLEOTIDE SEQUENCE [LARGE SCALE GENOMIC DNA]</scope>
    <source>
        <strain evidence="7 8">U0301</strain>
    </source>
</reference>
<proteinExistence type="inferred from homology"/>